<reference evidence="1 2" key="1">
    <citation type="submission" date="2014-02" db="EMBL/GenBank/DDBJ databases">
        <title>The small core and large imbalanced accessory genome model reveals a collaborative survival strategy of Sorangium cellulosum strains in nature.</title>
        <authorList>
            <person name="Han K."/>
            <person name="Peng R."/>
            <person name="Blom J."/>
            <person name="Li Y.-Z."/>
        </authorList>
    </citation>
    <scope>NUCLEOTIDE SEQUENCE [LARGE SCALE GENOMIC DNA]</scope>
    <source>
        <strain evidence="1 2">So0149</strain>
    </source>
</reference>
<protein>
    <submittedName>
        <fullName evidence="1">Uncharacterized protein</fullName>
    </submittedName>
</protein>
<dbReference type="EMBL" id="JEMC01003057">
    <property type="protein sequence ID" value="KYF83869.1"/>
    <property type="molecule type" value="Genomic_DNA"/>
</dbReference>
<gene>
    <name evidence="1" type="ORF">BE18_35135</name>
</gene>
<dbReference type="AlphaFoldDB" id="A0A150RUE6"/>
<sequence>MVNESNQTDTYTNGFTKQLDLLKDVPPGSTIATGDSCWLLWHMVAGPNKESGDNFTFDAASDSNVSYSITGGVLDPSFHQQG</sequence>
<evidence type="ECO:0000313" key="2">
    <source>
        <dbReference type="Proteomes" id="UP000075515"/>
    </source>
</evidence>
<comment type="caution">
    <text evidence="1">The sequence shown here is derived from an EMBL/GenBank/DDBJ whole genome shotgun (WGS) entry which is preliminary data.</text>
</comment>
<organism evidence="1 2">
    <name type="scientific">Sorangium cellulosum</name>
    <name type="common">Polyangium cellulosum</name>
    <dbReference type="NCBI Taxonomy" id="56"/>
    <lineage>
        <taxon>Bacteria</taxon>
        <taxon>Pseudomonadati</taxon>
        <taxon>Myxococcota</taxon>
        <taxon>Polyangia</taxon>
        <taxon>Polyangiales</taxon>
        <taxon>Polyangiaceae</taxon>
        <taxon>Sorangium</taxon>
    </lineage>
</organism>
<proteinExistence type="predicted"/>
<dbReference type="Proteomes" id="UP000075515">
    <property type="component" value="Unassembled WGS sequence"/>
</dbReference>
<name>A0A150RUE6_SORCE</name>
<evidence type="ECO:0000313" key="1">
    <source>
        <dbReference type="EMBL" id="KYF83869.1"/>
    </source>
</evidence>
<accession>A0A150RUE6</accession>